<dbReference type="EMBL" id="QZEY01000024">
    <property type="protein sequence ID" value="RJL21695.1"/>
    <property type="molecule type" value="Genomic_DNA"/>
</dbReference>
<dbReference type="OrthoDB" id="9803207at2"/>
<sequence length="124" mass="13784">MSRDVFEYALIRVIPSIERGEVVNAGVIVYSQPRAYLCAKVHLDEPRLLALCPAVDVEGVRRALSAYELACHDEEGPLREESLGSRFRWLTAPRSTIVQTGPVHSGLTEDPEGELTRLLDALVR</sequence>
<reference evidence="1 2" key="1">
    <citation type="submission" date="2018-09" db="EMBL/GenBank/DDBJ databases">
        <title>YIM 75507 draft genome.</title>
        <authorList>
            <person name="Tang S."/>
            <person name="Feng Y."/>
        </authorList>
    </citation>
    <scope>NUCLEOTIDE SEQUENCE [LARGE SCALE GENOMIC DNA]</scope>
    <source>
        <strain evidence="1 2">YIM 75507</strain>
    </source>
</reference>
<organism evidence="1 2">
    <name type="scientific">Bailinhaonella thermotolerans</name>
    <dbReference type="NCBI Taxonomy" id="1070861"/>
    <lineage>
        <taxon>Bacteria</taxon>
        <taxon>Bacillati</taxon>
        <taxon>Actinomycetota</taxon>
        <taxon>Actinomycetes</taxon>
        <taxon>Streptosporangiales</taxon>
        <taxon>Streptosporangiaceae</taxon>
        <taxon>Bailinhaonella</taxon>
    </lineage>
</organism>
<dbReference type="Pfam" id="PF11236">
    <property type="entry name" value="DUF3037"/>
    <property type="match status" value="1"/>
</dbReference>
<gene>
    <name evidence="1" type="ORF">D5H75_36755</name>
</gene>
<comment type="caution">
    <text evidence="1">The sequence shown here is derived from an EMBL/GenBank/DDBJ whole genome shotgun (WGS) entry which is preliminary data.</text>
</comment>
<dbReference type="InterPro" id="IPR021398">
    <property type="entry name" value="DUF3037"/>
</dbReference>
<dbReference type="RefSeq" id="WP_119931228.1">
    <property type="nucleotide sequence ID" value="NZ_QZEY01000024.1"/>
</dbReference>
<proteinExistence type="predicted"/>
<name>A0A3A4A0A8_9ACTN</name>
<evidence type="ECO:0000313" key="1">
    <source>
        <dbReference type="EMBL" id="RJL21695.1"/>
    </source>
</evidence>
<protein>
    <submittedName>
        <fullName evidence="1">DUF3037 domain-containing protein</fullName>
    </submittedName>
</protein>
<dbReference type="Proteomes" id="UP000265768">
    <property type="component" value="Unassembled WGS sequence"/>
</dbReference>
<evidence type="ECO:0000313" key="2">
    <source>
        <dbReference type="Proteomes" id="UP000265768"/>
    </source>
</evidence>
<keyword evidence="2" id="KW-1185">Reference proteome</keyword>
<dbReference type="AlphaFoldDB" id="A0A3A4A0A8"/>
<accession>A0A3A4A0A8</accession>